<dbReference type="AlphaFoldDB" id="A0A256FJF5"/>
<proteinExistence type="predicted"/>
<dbReference type="Proteomes" id="UP000215590">
    <property type="component" value="Unassembled WGS sequence"/>
</dbReference>
<reference evidence="1 2" key="1">
    <citation type="submission" date="2017-07" db="EMBL/GenBank/DDBJ databases">
        <title>Phylogenetic study on the rhizospheric bacterium Ochrobactrum sp. A44.</title>
        <authorList>
            <person name="Krzyzanowska D.M."/>
            <person name="Ossowicki A."/>
            <person name="Rajewska M."/>
            <person name="Maciag T."/>
            <person name="Kaczynski Z."/>
            <person name="Czerwicka M."/>
            <person name="Jafra S."/>
        </authorList>
    </citation>
    <scope>NUCLEOTIDE SEQUENCE [LARGE SCALE GENOMIC DNA]</scope>
    <source>
        <strain evidence="1 2">DSM 7216</strain>
    </source>
</reference>
<organism evidence="1 2">
    <name type="scientific">Brucella thiophenivorans</name>
    <dbReference type="NCBI Taxonomy" id="571255"/>
    <lineage>
        <taxon>Bacteria</taxon>
        <taxon>Pseudomonadati</taxon>
        <taxon>Pseudomonadota</taxon>
        <taxon>Alphaproteobacteria</taxon>
        <taxon>Hyphomicrobiales</taxon>
        <taxon>Brucellaceae</taxon>
        <taxon>Brucella/Ochrobactrum group</taxon>
        <taxon>Brucella</taxon>
    </lineage>
</organism>
<name>A0A256FJF5_9HYPH</name>
<accession>A0A256FJF5</accession>
<sequence length="44" mass="5141">MSINFYKFYSENYRNDLIILFLHSLATMHKNEKGDAKVASVSLM</sequence>
<keyword evidence="2" id="KW-1185">Reference proteome</keyword>
<dbReference type="EMBL" id="NNRJ01000051">
    <property type="protein sequence ID" value="OYR14908.1"/>
    <property type="molecule type" value="Genomic_DNA"/>
</dbReference>
<evidence type="ECO:0000313" key="2">
    <source>
        <dbReference type="Proteomes" id="UP000215590"/>
    </source>
</evidence>
<comment type="caution">
    <text evidence="1">The sequence shown here is derived from an EMBL/GenBank/DDBJ whole genome shotgun (WGS) entry which is preliminary data.</text>
</comment>
<evidence type="ECO:0000313" key="1">
    <source>
        <dbReference type="EMBL" id="OYR14908.1"/>
    </source>
</evidence>
<protein>
    <submittedName>
        <fullName evidence="1">Uncharacterized protein</fullName>
    </submittedName>
</protein>
<gene>
    <name evidence="1" type="ORF">CEV31_3026</name>
</gene>